<sequence length="167" mass="17268">MRSSRRSSAAHAERPTVYLTIDTKEQLPAAEAVIAAMYDVPKAVSSLQQEQMVHALAIADMVGAKAAVQQALQALQAAAKQGLTAGAAAALQAVVLSLRVPPAAVLQLLPSIVAHAPCCKVDAADFKAVAAADAGGALQQLLLAAFGDLQAVWADRELQALLLRMPL</sequence>
<name>A0A383WNT6_TETOB</name>
<accession>A0A383WNT6</accession>
<proteinExistence type="predicted"/>
<dbReference type="EMBL" id="FNXT01001351">
    <property type="protein sequence ID" value="SZX79115.1"/>
    <property type="molecule type" value="Genomic_DNA"/>
</dbReference>
<organism evidence="1 2">
    <name type="scientific">Tetradesmus obliquus</name>
    <name type="common">Green alga</name>
    <name type="synonym">Acutodesmus obliquus</name>
    <dbReference type="NCBI Taxonomy" id="3088"/>
    <lineage>
        <taxon>Eukaryota</taxon>
        <taxon>Viridiplantae</taxon>
        <taxon>Chlorophyta</taxon>
        <taxon>core chlorophytes</taxon>
        <taxon>Chlorophyceae</taxon>
        <taxon>CS clade</taxon>
        <taxon>Sphaeropleales</taxon>
        <taxon>Scenedesmaceae</taxon>
        <taxon>Tetradesmus</taxon>
    </lineage>
</organism>
<evidence type="ECO:0000313" key="1">
    <source>
        <dbReference type="EMBL" id="SZX79115.1"/>
    </source>
</evidence>
<protein>
    <submittedName>
        <fullName evidence="1">Uncharacterized protein</fullName>
    </submittedName>
</protein>
<reference evidence="1 2" key="1">
    <citation type="submission" date="2016-10" db="EMBL/GenBank/DDBJ databases">
        <authorList>
            <person name="Cai Z."/>
        </authorList>
    </citation>
    <scope>NUCLEOTIDE SEQUENCE [LARGE SCALE GENOMIC DNA]</scope>
</reference>
<dbReference type="STRING" id="3088.A0A383WNT6"/>
<dbReference type="Proteomes" id="UP000256970">
    <property type="component" value="Unassembled WGS sequence"/>
</dbReference>
<keyword evidence="2" id="KW-1185">Reference proteome</keyword>
<dbReference type="AlphaFoldDB" id="A0A383WNT6"/>
<gene>
    <name evidence="1" type="ORF">BQ4739_LOCUS19403</name>
</gene>
<evidence type="ECO:0000313" key="2">
    <source>
        <dbReference type="Proteomes" id="UP000256970"/>
    </source>
</evidence>